<evidence type="ECO:0000313" key="2">
    <source>
        <dbReference type="EMBL" id="MCJ8145650.1"/>
    </source>
</evidence>
<comment type="caution">
    <text evidence="2">The sequence shown here is derived from an EMBL/GenBank/DDBJ whole genome shotgun (WGS) entry which is preliminary data.</text>
</comment>
<keyword evidence="3" id="KW-1185">Reference proteome</keyword>
<reference evidence="2" key="1">
    <citation type="submission" date="2022-02" db="EMBL/GenBank/DDBJ databases">
        <title>Acinetobacter A3.8 sp. nov., isolated from Sediment (Zhairuo Island).</title>
        <authorList>
            <person name="Zheng K."/>
        </authorList>
    </citation>
    <scope>NUCLEOTIDE SEQUENCE</scope>
    <source>
        <strain evidence="2">A3.8</strain>
    </source>
</reference>
<gene>
    <name evidence="2" type="ORF">MKI79_01765</name>
</gene>
<proteinExistence type="predicted"/>
<dbReference type="Proteomes" id="UP001139701">
    <property type="component" value="Unassembled WGS sequence"/>
</dbReference>
<evidence type="ECO:0000313" key="3">
    <source>
        <dbReference type="Proteomes" id="UP001139701"/>
    </source>
</evidence>
<protein>
    <submittedName>
        <fullName evidence="2">Uncharacterized protein</fullName>
    </submittedName>
</protein>
<accession>A0A9X1WVC5</accession>
<dbReference type="EMBL" id="JAKUML010000002">
    <property type="protein sequence ID" value="MCJ8145650.1"/>
    <property type="molecule type" value="Genomic_DNA"/>
</dbReference>
<feature type="transmembrane region" description="Helical" evidence="1">
    <location>
        <begin position="20"/>
        <end position="37"/>
    </location>
</feature>
<keyword evidence="1" id="KW-1133">Transmembrane helix</keyword>
<keyword evidence="1" id="KW-0472">Membrane</keyword>
<name>A0A9X1WVC5_9GAMM</name>
<keyword evidence="1" id="KW-0812">Transmembrane</keyword>
<organism evidence="2 3">
    <name type="scientific">Acinetobacter sedimenti</name>
    <dbReference type="NCBI Taxonomy" id="2919922"/>
    <lineage>
        <taxon>Bacteria</taxon>
        <taxon>Pseudomonadati</taxon>
        <taxon>Pseudomonadota</taxon>
        <taxon>Gammaproteobacteria</taxon>
        <taxon>Moraxellales</taxon>
        <taxon>Moraxellaceae</taxon>
        <taxon>Acinetobacter</taxon>
    </lineage>
</organism>
<sequence>MNDEKYHKYKKILKVRNTFYYLVGLLFLGLFLFATFIDFDHQYFLYIFLGMLIVLHFYGYYFEMKTICPWCSHGFFSDKKGVPVLFEIFYNQCACCGEPRAQKDDGQSTDS</sequence>
<dbReference type="AlphaFoldDB" id="A0A9X1WVC5"/>
<dbReference type="RefSeq" id="WP_241570352.1">
    <property type="nucleotide sequence ID" value="NZ_JAKUML010000002.1"/>
</dbReference>
<evidence type="ECO:0000256" key="1">
    <source>
        <dbReference type="SAM" id="Phobius"/>
    </source>
</evidence>
<feature type="transmembrane region" description="Helical" evidence="1">
    <location>
        <begin position="43"/>
        <end position="62"/>
    </location>
</feature>